<keyword evidence="2" id="KW-1185">Reference proteome</keyword>
<dbReference type="Proteomes" id="UP000467132">
    <property type="component" value="Unassembled WGS sequence"/>
</dbReference>
<reference evidence="1 2" key="1">
    <citation type="submission" date="2018-08" db="EMBL/GenBank/DDBJ databases">
        <title>Murine metabolic-syndrome-specific gut microbial biobank.</title>
        <authorList>
            <person name="Liu C."/>
        </authorList>
    </citation>
    <scope>NUCLEOTIDE SEQUENCE [LARGE SCALE GENOMIC DNA]</scope>
    <source>
        <strain evidence="1 2">583</strain>
    </source>
</reference>
<organism evidence="1 2">
    <name type="scientific">Senegalia massiliensis</name>
    <dbReference type="NCBI Taxonomy" id="1720316"/>
    <lineage>
        <taxon>Bacteria</taxon>
        <taxon>Bacillati</taxon>
        <taxon>Bacillota</taxon>
        <taxon>Clostridia</taxon>
        <taxon>Eubacteriales</taxon>
        <taxon>Clostridiaceae</taxon>
        <taxon>Senegalia</taxon>
    </lineage>
</organism>
<gene>
    <name evidence="1" type="ORF">D3Z33_11965</name>
</gene>
<dbReference type="AlphaFoldDB" id="A0A845QX92"/>
<accession>A0A845QX92</accession>
<dbReference type="EMBL" id="QXXA01000013">
    <property type="protein sequence ID" value="NBI07567.1"/>
    <property type="molecule type" value="Genomic_DNA"/>
</dbReference>
<proteinExistence type="predicted"/>
<name>A0A845QX92_9CLOT</name>
<comment type="caution">
    <text evidence="1">The sequence shown here is derived from an EMBL/GenBank/DDBJ whole genome shotgun (WGS) entry which is preliminary data.</text>
</comment>
<sequence length="121" mass="14487">MKSIVLTILVATVLLMIAKVFYERAKIKEYANIMSELLNKEIGLNTKSYLTKEIEKIEYELQKNVQKYKKIPILKELYKDEINYYKMLLENDEQIIFGNNEELKLVTIIETKLKYKVLWNF</sequence>
<dbReference type="RefSeq" id="WP_160198036.1">
    <property type="nucleotide sequence ID" value="NZ_QXXA01000013.1"/>
</dbReference>
<evidence type="ECO:0000313" key="1">
    <source>
        <dbReference type="EMBL" id="NBI07567.1"/>
    </source>
</evidence>
<evidence type="ECO:0000313" key="2">
    <source>
        <dbReference type="Proteomes" id="UP000467132"/>
    </source>
</evidence>
<protein>
    <submittedName>
        <fullName evidence="1">Uncharacterized protein</fullName>
    </submittedName>
</protein>